<dbReference type="InterPro" id="IPR014044">
    <property type="entry name" value="CAP_dom"/>
</dbReference>
<dbReference type="AlphaFoldDB" id="A0A917T7T5"/>
<evidence type="ECO:0000313" key="3">
    <source>
        <dbReference type="Proteomes" id="UP000649829"/>
    </source>
</evidence>
<proteinExistence type="predicted"/>
<dbReference type="PANTHER" id="PTHR31157">
    <property type="entry name" value="SCP DOMAIN-CONTAINING PROTEIN"/>
    <property type="match status" value="1"/>
</dbReference>
<gene>
    <name evidence="2" type="ORF">GCM10011534_38630</name>
</gene>
<accession>A0A917T7T5</accession>
<dbReference type="SUPFAM" id="SSF55797">
    <property type="entry name" value="PR-1-like"/>
    <property type="match status" value="1"/>
</dbReference>
<dbReference type="EMBL" id="BMLF01000004">
    <property type="protein sequence ID" value="GGM12849.1"/>
    <property type="molecule type" value="Genomic_DNA"/>
</dbReference>
<name>A0A917T7T5_9RHOB</name>
<dbReference type="Pfam" id="PF00188">
    <property type="entry name" value="CAP"/>
    <property type="match status" value="1"/>
</dbReference>
<protein>
    <recommendedName>
        <fullName evidence="1">SCP domain-containing protein</fullName>
    </recommendedName>
</protein>
<dbReference type="CDD" id="cd05379">
    <property type="entry name" value="CAP_bacterial"/>
    <property type="match status" value="1"/>
</dbReference>
<reference evidence="2" key="1">
    <citation type="journal article" date="2014" name="Int. J. Syst. Evol. Microbiol.">
        <title>Complete genome sequence of Corynebacterium casei LMG S-19264T (=DSM 44701T), isolated from a smear-ripened cheese.</title>
        <authorList>
            <consortium name="US DOE Joint Genome Institute (JGI-PGF)"/>
            <person name="Walter F."/>
            <person name="Albersmeier A."/>
            <person name="Kalinowski J."/>
            <person name="Ruckert C."/>
        </authorList>
    </citation>
    <scope>NUCLEOTIDE SEQUENCE</scope>
    <source>
        <strain evidence="2">CGMCC 1.6293</strain>
    </source>
</reference>
<organism evidence="2 3">
    <name type="scientific">Pseudooceanicola nanhaiensis</name>
    <dbReference type="NCBI Taxonomy" id="375761"/>
    <lineage>
        <taxon>Bacteria</taxon>
        <taxon>Pseudomonadati</taxon>
        <taxon>Pseudomonadota</taxon>
        <taxon>Alphaproteobacteria</taxon>
        <taxon>Rhodobacterales</taxon>
        <taxon>Paracoccaceae</taxon>
        <taxon>Pseudooceanicola</taxon>
    </lineage>
</organism>
<evidence type="ECO:0000259" key="1">
    <source>
        <dbReference type="Pfam" id="PF00188"/>
    </source>
</evidence>
<reference evidence="2" key="2">
    <citation type="submission" date="2020-09" db="EMBL/GenBank/DDBJ databases">
        <authorList>
            <person name="Sun Q."/>
            <person name="Zhou Y."/>
        </authorList>
    </citation>
    <scope>NUCLEOTIDE SEQUENCE</scope>
    <source>
        <strain evidence="2">CGMCC 1.6293</strain>
    </source>
</reference>
<evidence type="ECO:0000313" key="2">
    <source>
        <dbReference type="EMBL" id="GGM12849.1"/>
    </source>
</evidence>
<dbReference type="InterPro" id="IPR035940">
    <property type="entry name" value="CAP_sf"/>
</dbReference>
<dbReference type="PANTHER" id="PTHR31157:SF1">
    <property type="entry name" value="SCP DOMAIN-CONTAINING PROTEIN"/>
    <property type="match status" value="1"/>
</dbReference>
<dbReference type="Gene3D" id="3.40.33.10">
    <property type="entry name" value="CAP"/>
    <property type="match status" value="2"/>
</dbReference>
<sequence length="334" mass="35961">MNRGELRSSDLLDLPAVAIAPGEALTVIRRRVLAWAGMLSLALLVMSGQASGAEDIAALRAAALEHVNTSRQDEGLPPLEGGDVLDEAAQLHAEDMLERGYYSHVTPGGDGPRERFLDAGGGEWELVAENIAMCRNCGALDRDRISQFHEGWMDSPEHRANILRRGLARFGFGAASGDGVIYAVQTFAGPGTSRGKGTAEVEDGDVMELAGDELNAARHEAGLPPVAGSSALREAILDAVPSDLDSFRLQDLDLFATMPRSLRAFRDLKALMAECGGCGQVITEGDVRAFVNDWLDQDARRANLFDPQMTHYAMVVRRDGRGRKLAILVLAAER</sequence>
<comment type="caution">
    <text evidence="2">The sequence shown here is derived from an EMBL/GenBank/DDBJ whole genome shotgun (WGS) entry which is preliminary data.</text>
</comment>
<keyword evidence="3" id="KW-1185">Reference proteome</keyword>
<dbReference type="Proteomes" id="UP000649829">
    <property type="component" value="Unassembled WGS sequence"/>
</dbReference>
<feature type="domain" description="SCP" evidence="1">
    <location>
        <begin position="64"/>
        <end position="186"/>
    </location>
</feature>